<gene>
    <name evidence="2" type="ORF">GUITHDRAFT_140960</name>
</gene>
<name>L1J3E7_GUITC</name>
<dbReference type="GeneID" id="17299556"/>
<accession>L1J3E7</accession>
<reference evidence="3" key="3">
    <citation type="submission" date="2015-06" db="UniProtKB">
        <authorList>
            <consortium name="EnsemblProtists"/>
        </authorList>
    </citation>
    <scope>IDENTIFICATION</scope>
</reference>
<dbReference type="Proteomes" id="UP000011087">
    <property type="component" value="Unassembled WGS sequence"/>
</dbReference>
<dbReference type="EnsemblProtists" id="EKX42812">
    <property type="protein sequence ID" value="EKX42812"/>
    <property type="gene ID" value="GUITHDRAFT_140960"/>
</dbReference>
<reference evidence="4" key="2">
    <citation type="submission" date="2012-11" db="EMBL/GenBank/DDBJ databases">
        <authorList>
            <person name="Kuo A."/>
            <person name="Curtis B.A."/>
            <person name="Tanifuji G."/>
            <person name="Burki F."/>
            <person name="Gruber A."/>
            <person name="Irimia M."/>
            <person name="Maruyama S."/>
            <person name="Arias M.C."/>
            <person name="Ball S.G."/>
            <person name="Gile G.H."/>
            <person name="Hirakawa Y."/>
            <person name="Hopkins J.F."/>
            <person name="Rensing S.A."/>
            <person name="Schmutz J."/>
            <person name="Symeonidi A."/>
            <person name="Elias M."/>
            <person name="Eveleigh R.J."/>
            <person name="Herman E.K."/>
            <person name="Klute M.J."/>
            <person name="Nakayama T."/>
            <person name="Obornik M."/>
            <person name="Reyes-Prieto A."/>
            <person name="Armbrust E.V."/>
            <person name="Aves S.J."/>
            <person name="Beiko R.G."/>
            <person name="Coutinho P."/>
            <person name="Dacks J.B."/>
            <person name="Durnford D.G."/>
            <person name="Fast N.M."/>
            <person name="Green B.R."/>
            <person name="Grisdale C."/>
            <person name="Hempe F."/>
            <person name="Henrissat B."/>
            <person name="Hoppner M.P."/>
            <person name="Ishida K.-I."/>
            <person name="Kim E."/>
            <person name="Koreny L."/>
            <person name="Kroth P.G."/>
            <person name="Liu Y."/>
            <person name="Malik S.-B."/>
            <person name="Maier U.G."/>
            <person name="McRose D."/>
            <person name="Mock T."/>
            <person name="Neilson J.A."/>
            <person name="Onodera N.T."/>
            <person name="Poole A.M."/>
            <person name="Pritham E.J."/>
            <person name="Richards T.A."/>
            <person name="Rocap G."/>
            <person name="Roy S.W."/>
            <person name="Sarai C."/>
            <person name="Schaack S."/>
            <person name="Shirato S."/>
            <person name="Slamovits C.H."/>
            <person name="Spencer D.F."/>
            <person name="Suzuki S."/>
            <person name="Worden A.Z."/>
            <person name="Zauner S."/>
            <person name="Barry K."/>
            <person name="Bell C."/>
            <person name="Bharti A.K."/>
            <person name="Crow J.A."/>
            <person name="Grimwood J."/>
            <person name="Kramer R."/>
            <person name="Lindquist E."/>
            <person name="Lucas S."/>
            <person name="Salamov A."/>
            <person name="McFadden G.I."/>
            <person name="Lane C.E."/>
            <person name="Keeling P.J."/>
            <person name="Gray M.W."/>
            <person name="Grigoriev I.V."/>
            <person name="Archibald J.M."/>
        </authorList>
    </citation>
    <scope>NUCLEOTIDE SEQUENCE</scope>
    <source>
        <strain evidence="4">CCMP2712</strain>
    </source>
</reference>
<sequence length="209" mass="22947">MASFSASIDTKACAASLSPSSPAESLDLELAVTEPPQSEFDGSVLAMNGRDVQKRRRKHHEDHDWVAVSPEETELEMDAADDMSEVLHGISKDIFFAGGDMAGSRRAAGKDDDLCDKPSSSSYSAITRYSSNKKTRKESRGDALIFPGDFNTERGSYVIEEKMRISNDKDLCMNGLRRLSLKVQCDGPPGMLLNNVLNARDKRKQTLAL</sequence>
<protein>
    <submittedName>
        <fullName evidence="2 3">Uncharacterized protein</fullName>
    </submittedName>
</protein>
<dbReference type="AlphaFoldDB" id="L1J3E7"/>
<dbReference type="RefSeq" id="XP_005829792.1">
    <property type="nucleotide sequence ID" value="XM_005829735.1"/>
</dbReference>
<feature type="region of interest" description="Disordered" evidence="1">
    <location>
        <begin position="1"/>
        <end position="25"/>
    </location>
</feature>
<evidence type="ECO:0000256" key="1">
    <source>
        <dbReference type="SAM" id="MobiDB-lite"/>
    </source>
</evidence>
<dbReference type="PaxDb" id="55529-EKX42812"/>
<dbReference type="EMBL" id="JH993014">
    <property type="protein sequence ID" value="EKX42812.1"/>
    <property type="molecule type" value="Genomic_DNA"/>
</dbReference>
<evidence type="ECO:0000313" key="4">
    <source>
        <dbReference type="Proteomes" id="UP000011087"/>
    </source>
</evidence>
<organism evidence="2">
    <name type="scientific">Guillardia theta (strain CCMP2712)</name>
    <name type="common">Cryptophyte</name>
    <dbReference type="NCBI Taxonomy" id="905079"/>
    <lineage>
        <taxon>Eukaryota</taxon>
        <taxon>Cryptophyceae</taxon>
        <taxon>Pyrenomonadales</taxon>
        <taxon>Geminigeraceae</taxon>
        <taxon>Guillardia</taxon>
    </lineage>
</organism>
<evidence type="ECO:0000313" key="3">
    <source>
        <dbReference type="EnsemblProtists" id="EKX42812"/>
    </source>
</evidence>
<evidence type="ECO:0000313" key="2">
    <source>
        <dbReference type="EMBL" id="EKX42812.1"/>
    </source>
</evidence>
<feature type="compositionally biased region" description="Low complexity" evidence="1">
    <location>
        <begin position="14"/>
        <end position="25"/>
    </location>
</feature>
<dbReference type="HOGENOM" id="CLU_1317633_0_0_1"/>
<reference evidence="2 4" key="1">
    <citation type="journal article" date="2012" name="Nature">
        <title>Algal genomes reveal evolutionary mosaicism and the fate of nucleomorphs.</title>
        <authorList>
            <consortium name="DOE Joint Genome Institute"/>
            <person name="Curtis B.A."/>
            <person name="Tanifuji G."/>
            <person name="Burki F."/>
            <person name="Gruber A."/>
            <person name="Irimia M."/>
            <person name="Maruyama S."/>
            <person name="Arias M.C."/>
            <person name="Ball S.G."/>
            <person name="Gile G.H."/>
            <person name="Hirakawa Y."/>
            <person name="Hopkins J.F."/>
            <person name="Kuo A."/>
            <person name="Rensing S.A."/>
            <person name="Schmutz J."/>
            <person name="Symeonidi A."/>
            <person name="Elias M."/>
            <person name="Eveleigh R.J."/>
            <person name="Herman E.K."/>
            <person name="Klute M.J."/>
            <person name="Nakayama T."/>
            <person name="Obornik M."/>
            <person name="Reyes-Prieto A."/>
            <person name="Armbrust E.V."/>
            <person name="Aves S.J."/>
            <person name="Beiko R.G."/>
            <person name="Coutinho P."/>
            <person name="Dacks J.B."/>
            <person name="Durnford D.G."/>
            <person name="Fast N.M."/>
            <person name="Green B.R."/>
            <person name="Grisdale C.J."/>
            <person name="Hempel F."/>
            <person name="Henrissat B."/>
            <person name="Hoppner M.P."/>
            <person name="Ishida K."/>
            <person name="Kim E."/>
            <person name="Koreny L."/>
            <person name="Kroth P.G."/>
            <person name="Liu Y."/>
            <person name="Malik S.B."/>
            <person name="Maier U.G."/>
            <person name="McRose D."/>
            <person name="Mock T."/>
            <person name="Neilson J.A."/>
            <person name="Onodera N.T."/>
            <person name="Poole A.M."/>
            <person name="Pritham E.J."/>
            <person name="Richards T.A."/>
            <person name="Rocap G."/>
            <person name="Roy S.W."/>
            <person name="Sarai C."/>
            <person name="Schaack S."/>
            <person name="Shirato S."/>
            <person name="Slamovits C.H."/>
            <person name="Spencer D.F."/>
            <person name="Suzuki S."/>
            <person name="Worden A.Z."/>
            <person name="Zauner S."/>
            <person name="Barry K."/>
            <person name="Bell C."/>
            <person name="Bharti A.K."/>
            <person name="Crow J.A."/>
            <person name="Grimwood J."/>
            <person name="Kramer R."/>
            <person name="Lindquist E."/>
            <person name="Lucas S."/>
            <person name="Salamov A."/>
            <person name="McFadden G.I."/>
            <person name="Lane C.E."/>
            <person name="Keeling P.J."/>
            <person name="Gray M.W."/>
            <person name="Grigoriev I.V."/>
            <person name="Archibald J.M."/>
        </authorList>
    </citation>
    <scope>NUCLEOTIDE SEQUENCE</scope>
    <source>
        <strain evidence="2 4">CCMP2712</strain>
    </source>
</reference>
<proteinExistence type="predicted"/>
<keyword evidence="4" id="KW-1185">Reference proteome</keyword>
<dbReference type="KEGG" id="gtt:GUITHDRAFT_140960"/>